<evidence type="ECO:0000256" key="3">
    <source>
        <dbReference type="ARBA" id="ARBA00022679"/>
    </source>
</evidence>
<reference evidence="7 8" key="1">
    <citation type="submission" date="2018-11" db="EMBL/GenBank/DDBJ databases">
        <title>Sequencing the genomes of 1000 actinobacteria strains.</title>
        <authorList>
            <person name="Klenk H.-P."/>
        </authorList>
    </citation>
    <scope>NUCLEOTIDE SEQUENCE [LARGE SCALE GENOMIC DNA]</scope>
    <source>
        <strain evidence="7 8">DSM 9580</strain>
    </source>
</reference>
<keyword evidence="8" id="KW-1185">Reference proteome</keyword>
<dbReference type="PROSITE" id="PS00723">
    <property type="entry name" value="POLYPRENYL_SYNTHASE_1"/>
    <property type="match status" value="1"/>
</dbReference>
<proteinExistence type="inferred from homology"/>
<gene>
    <name evidence="7" type="ORF">EDD26_0861</name>
</gene>
<dbReference type="EMBL" id="RKHJ01000001">
    <property type="protein sequence ID" value="ROR65495.1"/>
    <property type="molecule type" value="Genomic_DNA"/>
</dbReference>
<dbReference type="PANTHER" id="PTHR12001:SF85">
    <property type="entry name" value="SHORT CHAIN ISOPRENYL DIPHOSPHATE SYNTHASE"/>
    <property type="match status" value="1"/>
</dbReference>
<comment type="similarity">
    <text evidence="2 6">Belongs to the FPP/GGPP synthase family.</text>
</comment>
<dbReference type="CDD" id="cd00685">
    <property type="entry name" value="Trans_IPPS_HT"/>
    <property type="match status" value="1"/>
</dbReference>
<keyword evidence="4" id="KW-0479">Metal-binding</keyword>
<comment type="caution">
    <text evidence="7">The sequence shown here is derived from an EMBL/GenBank/DDBJ whole genome shotgun (WGS) entry which is preliminary data.</text>
</comment>
<dbReference type="GO" id="GO:0046872">
    <property type="term" value="F:metal ion binding"/>
    <property type="evidence" value="ECO:0007669"/>
    <property type="project" value="UniProtKB-KW"/>
</dbReference>
<dbReference type="Gene3D" id="1.10.600.10">
    <property type="entry name" value="Farnesyl Diphosphate Synthase"/>
    <property type="match status" value="1"/>
</dbReference>
<dbReference type="GO" id="GO:0004659">
    <property type="term" value="F:prenyltransferase activity"/>
    <property type="evidence" value="ECO:0007669"/>
    <property type="project" value="InterPro"/>
</dbReference>
<dbReference type="SUPFAM" id="SSF48576">
    <property type="entry name" value="Terpenoid synthases"/>
    <property type="match status" value="1"/>
</dbReference>
<evidence type="ECO:0000256" key="2">
    <source>
        <dbReference type="ARBA" id="ARBA00006706"/>
    </source>
</evidence>
<dbReference type="PANTHER" id="PTHR12001">
    <property type="entry name" value="GERANYLGERANYL PYROPHOSPHATE SYNTHASE"/>
    <property type="match status" value="1"/>
</dbReference>
<comment type="cofactor">
    <cofactor evidence="1">
        <name>Mg(2+)</name>
        <dbReference type="ChEBI" id="CHEBI:18420"/>
    </cofactor>
</comment>
<dbReference type="InterPro" id="IPR033749">
    <property type="entry name" value="Polyprenyl_synt_CS"/>
</dbReference>
<dbReference type="GO" id="GO:0008299">
    <property type="term" value="P:isoprenoid biosynthetic process"/>
    <property type="evidence" value="ECO:0007669"/>
    <property type="project" value="InterPro"/>
</dbReference>
<dbReference type="RefSeq" id="WP_170165529.1">
    <property type="nucleotide sequence ID" value="NZ_RKHJ01000001.1"/>
</dbReference>
<accession>A0A3N2ARH1</accession>
<dbReference type="SFLD" id="SFLDS00005">
    <property type="entry name" value="Isoprenoid_Synthase_Type_I"/>
    <property type="match status" value="1"/>
</dbReference>
<protein>
    <submittedName>
        <fullName evidence="7">Geranylgeranyl diphosphate synthase type II</fullName>
    </submittedName>
</protein>
<dbReference type="Pfam" id="PF00348">
    <property type="entry name" value="polyprenyl_synt"/>
    <property type="match status" value="1"/>
</dbReference>
<sequence>MTAVDTPTLLAEVEQRIALLAAPTGQHPVQVAAQHAVAGGKLLRPRLVVAAAGEGADREAVIATAAVVELLHAALLVHDDVIDADDERRGQPSLSRAAADTAIAAGIPAATAARIGMTTAIVAGDALLVRAIAALARLDVPTAVRIRLADIVERAMVRAAEGEHDDVLFAGAVPDEAAIGRILEGKTADYSFRAPLELGAVLGGRDEAVIAELGAIGLRMGVLYQLRDDVLGVFGDEAVTGKSVLSDIRAGAPTLLSALASRDPSWARVAHHYGDPTADEGAAARIRAVMRGSGALDEVERRIDAECAAVKALLEAAPIEERLRAELTTIVGRCAERGR</sequence>
<organism evidence="7 8">
    <name type="scientific">Agrococcus jenensis</name>
    <dbReference type="NCBI Taxonomy" id="46353"/>
    <lineage>
        <taxon>Bacteria</taxon>
        <taxon>Bacillati</taxon>
        <taxon>Actinomycetota</taxon>
        <taxon>Actinomycetes</taxon>
        <taxon>Micrococcales</taxon>
        <taxon>Microbacteriaceae</taxon>
        <taxon>Agrococcus</taxon>
    </lineage>
</organism>
<evidence type="ECO:0000256" key="5">
    <source>
        <dbReference type="ARBA" id="ARBA00022842"/>
    </source>
</evidence>
<evidence type="ECO:0000256" key="4">
    <source>
        <dbReference type="ARBA" id="ARBA00022723"/>
    </source>
</evidence>
<keyword evidence="3 6" id="KW-0808">Transferase</keyword>
<dbReference type="Proteomes" id="UP000275456">
    <property type="component" value="Unassembled WGS sequence"/>
</dbReference>
<dbReference type="AlphaFoldDB" id="A0A3N2ARH1"/>
<evidence type="ECO:0000313" key="7">
    <source>
        <dbReference type="EMBL" id="ROR65495.1"/>
    </source>
</evidence>
<dbReference type="InterPro" id="IPR008949">
    <property type="entry name" value="Isoprenoid_synthase_dom_sf"/>
</dbReference>
<evidence type="ECO:0000256" key="1">
    <source>
        <dbReference type="ARBA" id="ARBA00001946"/>
    </source>
</evidence>
<dbReference type="PROSITE" id="PS00444">
    <property type="entry name" value="POLYPRENYL_SYNTHASE_2"/>
    <property type="match status" value="1"/>
</dbReference>
<evidence type="ECO:0000313" key="8">
    <source>
        <dbReference type="Proteomes" id="UP000275456"/>
    </source>
</evidence>
<keyword evidence="5" id="KW-0460">Magnesium</keyword>
<dbReference type="InterPro" id="IPR000092">
    <property type="entry name" value="Polyprenyl_synt"/>
</dbReference>
<evidence type="ECO:0000256" key="6">
    <source>
        <dbReference type="RuleBase" id="RU004466"/>
    </source>
</evidence>
<name>A0A3N2ARH1_9MICO</name>